<dbReference type="Gene3D" id="2.60.40.10">
    <property type="entry name" value="Immunoglobulins"/>
    <property type="match status" value="1"/>
</dbReference>
<keyword evidence="3" id="KW-1185">Reference proteome</keyword>
<dbReference type="Proteomes" id="UP001195483">
    <property type="component" value="Unassembled WGS sequence"/>
</dbReference>
<proteinExistence type="predicted"/>
<sequence length="151" mass="17968">MMNIAWVLCVLFANSSTTRGMRTIISEVGSNINLTWTIYNRTDDLIYIDHNNYTMIKLWPEKNHLNPTPKYKDRLDFSFVKQDRELKMNLFLKDISYLDEGLYTSYIQLHRKWIETVKVIVTVSRLYLVVGTSMKKSQELYKKSFSPFTRH</sequence>
<feature type="chain" id="PRO_5042098694" evidence="1">
    <location>
        <begin position="21"/>
        <end position="151"/>
    </location>
</feature>
<evidence type="ECO:0000313" key="2">
    <source>
        <dbReference type="EMBL" id="KAK3580181.1"/>
    </source>
</evidence>
<accession>A0AAE0RV43</accession>
<reference evidence="2" key="3">
    <citation type="submission" date="2023-05" db="EMBL/GenBank/DDBJ databases">
        <authorList>
            <person name="Smith C.H."/>
        </authorList>
    </citation>
    <scope>NUCLEOTIDE SEQUENCE</scope>
    <source>
        <strain evidence="2">CHS0354</strain>
        <tissue evidence="2">Mantle</tissue>
    </source>
</reference>
<feature type="signal peptide" evidence="1">
    <location>
        <begin position="1"/>
        <end position="20"/>
    </location>
</feature>
<comment type="caution">
    <text evidence="2">The sequence shown here is derived from an EMBL/GenBank/DDBJ whole genome shotgun (WGS) entry which is preliminary data.</text>
</comment>
<dbReference type="EMBL" id="JAEAOA010000130">
    <property type="protein sequence ID" value="KAK3580181.1"/>
    <property type="molecule type" value="Genomic_DNA"/>
</dbReference>
<keyword evidence="1" id="KW-0732">Signal</keyword>
<dbReference type="AlphaFoldDB" id="A0AAE0RV43"/>
<reference evidence="2" key="2">
    <citation type="journal article" date="2021" name="Genome Biol. Evol.">
        <title>Developing a high-quality reference genome for a parasitic bivalve with doubly uniparental inheritance (Bivalvia: Unionida).</title>
        <authorList>
            <person name="Smith C.H."/>
        </authorList>
    </citation>
    <scope>NUCLEOTIDE SEQUENCE</scope>
    <source>
        <strain evidence="2">CHS0354</strain>
        <tissue evidence="2">Mantle</tissue>
    </source>
</reference>
<organism evidence="2 3">
    <name type="scientific">Potamilus streckersoni</name>
    <dbReference type="NCBI Taxonomy" id="2493646"/>
    <lineage>
        <taxon>Eukaryota</taxon>
        <taxon>Metazoa</taxon>
        <taxon>Spiralia</taxon>
        <taxon>Lophotrochozoa</taxon>
        <taxon>Mollusca</taxon>
        <taxon>Bivalvia</taxon>
        <taxon>Autobranchia</taxon>
        <taxon>Heteroconchia</taxon>
        <taxon>Palaeoheterodonta</taxon>
        <taxon>Unionida</taxon>
        <taxon>Unionoidea</taxon>
        <taxon>Unionidae</taxon>
        <taxon>Ambleminae</taxon>
        <taxon>Lampsilini</taxon>
        <taxon>Potamilus</taxon>
    </lineage>
</organism>
<evidence type="ECO:0000313" key="3">
    <source>
        <dbReference type="Proteomes" id="UP001195483"/>
    </source>
</evidence>
<gene>
    <name evidence="2" type="ORF">CHS0354_001314</name>
</gene>
<protein>
    <submittedName>
        <fullName evidence="2">Uncharacterized protein</fullName>
    </submittedName>
</protein>
<dbReference type="InterPro" id="IPR013783">
    <property type="entry name" value="Ig-like_fold"/>
</dbReference>
<evidence type="ECO:0000256" key="1">
    <source>
        <dbReference type="SAM" id="SignalP"/>
    </source>
</evidence>
<reference evidence="2" key="1">
    <citation type="journal article" date="2021" name="Genome Biol. Evol.">
        <title>A High-Quality Reference Genome for a Parasitic Bivalve with Doubly Uniparental Inheritance (Bivalvia: Unionida).</title>
        <authorList>
            <person name="Smith C.H."/>
        </authorList>
    </citation>
    <scope>NUCLEOTIDE SEQUENCE</scope>
    <source>
        <strain evidence="2">CHS0354</strain>
    </source>
</reference>
<name>A0AAE0RV43_9BIVA</name>